<feature type="domain" description="Glutamyl/glutaminyl-tRNA synthetase class Ib catalytic" evidence="8">
    <location>
        <begin position="5"/>
        <end position="276"/>
    </location>
</feature>
<dbReference type="RefSeq" id="WP_072659348.1">
    <property type="nucleotide sequence ID" value="NZ_BDFD01000006.1"/>
</dbReference>
<dbReference type="PRINTS" id="PR00987">
    <property type="entry name" value="TRNASYNTHGLU"/>
</dbReference>
<dbReference type="OrthoDB" id="5288516at2"/>
<keyword evidence="1 7" id="KW-0436">Ligase</keyword>
<dbReference type="InterPro" id="IPR049940">
    <property type="entry name" value="GluQ/Sye"/>
</dbReference>
<evidence type="ECO:0000256" key="5">
    <source>
        <dbReference type="ARBA" id="ARBA00022840"/>
    </source>
</evidence>
<evidence type="ECO:0000256" key="1">
    <source>
        <dbReference type="ARBA" id="ARBA00022598"/>
    </source>
</evidence>
<dbReference type="InterPro" id="IPR020058">
    <property type="entry name" value="Glu/Gln-tRNA-synth_Ib_cat-dom"/>
</dbReference>
<gene>
    <name evidence="9" type="ORF">MMIC_P0994</name>
</gene>
<dbReference type="PANTHER" id="PTHR43311:SF1">
    <property type="entry name" value="GLUTAMYL-Q TRNA(ASP) SYNTHETASE"/>
    <property type="match status" value="1"/>
</dbReference>
<evidence type="ECO:0000256" key="2">
    <source>
        <dbReference type="ARBA" id="ARBA00022723"/>
    </source>
</evidence>
<dbReference type="GO" id="GO:0006424">
    <property type="term" value="P:glutamyl-tRNA aminoacylation"/>
    <property type="evidence" value="ECO:0007669"/>
    <property type="project" value="TreeGrafter"/>
</dbReference>
<evidence type="ECO:0000256" key="3">
    <source>
        <dbReference type="ARBA" id="ARBA00022741"/>
    </source>
</evidence>
<keyword evidence="10" id="KW-1185">Reference proteome</keyword>
<comment type="caution">
    <text evidence="9">The sequence shown here is derived from an EMBL/GenBank/DDBJ whole genome shotgun (WGS) entry which is preliminary data.</text>
</comment>
<evidence type="ECO:0000256" key="6">
    <source>
        <dbReference type="ARBA" id="ARBA00023146"/>
    </source>
</evidence>
<keyword evidence="7" id="KW-0648">Protein biosynthesis</keyword>
<dbReference type="Proteomes" id="UP000231632">
    <property type="component" value="Unassembled WGS sequence"/>
</dbReference>
<organism evidence="9 10">
    <name type="scientific">Mariprofundus micogutta</name>
    <dbReference type="NCBI Taxonomy" id="1921010"/>
    <lineage>
        <taxon>Bacteria</taxon>
        <taxon>Pseudomonadati</taxon>
        <taxon>Pseudomonadota</taxon>
        <taxon>Candidatius Mariprofundia</taxon>
        <taxon>Mariprofundales</taxon>
        <taxon>Mariprofundaceae</taxon>
        <taxon>Mariprofundus</taxon>
    </lineage>
</organism>
<protein>
    <submittedName>
        <fullName evidence="9">Glutamyl-Q tRNA(Asp) synthetase</fullName>
    </submittedName>
</protein>
<dbReference type="NCBIfam" id="NF004315">
    <property type="entry name" value="PRK05710.1-4"/>
    <property type="match status" value="1"/>
</dbReference>
<sequence length="299" mass="34208">MQQPKTRFAPSPTGLLHVGNAYSALICQAWSKSKRAGLLLRIEDIDFTRCRSEFTEAIFQDLDWLGLKWPEPVRIQSEHFDDYRRAIEHLRELGVIYPCFCTRKSIEAEIQRIGLAPHAEEATAIYPGICRNLDVDEQSQRMLSNPFAWRLDIEKAMTLMARPLQWHDESGAAHPANIDHDVVIGRKDISFSYHLSVVVDDALQNISHIIRGQDLEASTGIHRLLQNLLDLPEPTYIHHGLLETLNGERLAKRNCSTTLRSLKELGVKPEKLKQFLLDVENPVWPFAPDDHDQIIRQLA</sequence>
<dbReference type="AlphaFoldDB" id="A0A1L8CM95"/>
<dbReference type="InterPro" id="IPR001412">
    <property type="entry name" value="aa-tRNA-synth_I_CS"/>
</dbReference>
<name>A0A1L8CM95_9PROT</name>
<dbReference type="GO" id="GO:0004818">
    <property type="term" value="F:glutamate-tRNA ligase activity"/>
    <property type="evidence" value="ECO:0007669"/>
    <property type="project" value="TreeGrafter"/>
</dbReference>
<dbReference type="InterPro" id="IPR000924">
    <property type="entry name" value="Glu/Gln-tRNA-synth"/>
</dbReference>
<evidence type="ECO:0000256" key="4">
    <source>
        <dbReference type="ARBA" id="ARBA00022833"/>
    </source>
</evidence>
<proteinExistence type="inferred from homology"/>
<dbReference type="PANTHER" id="PTHR43311">
    <property type="entry name" value="GLUTAMATE--TRNA LIGASE"/>
    <property type="match status" value="1"/>
</dbReference>
<dbReference type="InterPro" id="IPR014729">
    <property type="entry name" value="Rossmann-like_a/b/a_fold"/>
</dbReference>
<evidence type="ECO:0000313" key="9">
    <source>
        <dbReference type="EMBL" id="GAV20033.1"/>
    </source>
</evidence>
<dbReference type="Pfam" id="PF00749">
    <property type="entry name" value="tRNA-synt_1c"/>
    <property type="match status" value="1"/>
</dbReference>
<dbReference type="GO" id="GO:0005524">
    <property type="term" value="F:ATP binding"/>
    <property type="evidence" value="ECO:0007669"/>
    <property type="project" value="UniProtKB-KW"/>
</dbReference>
<dbReference type="STRING" id="1921010.MMIC_P0994"/>
<dbReference type="Gene3D" id="3.40.50.620">
    <property type="entry name" value="HUPs"/>
    <property type="match status" value="1"/>
</dbReference>
<keyword evidence="4" id="KW-0862">Zinc</keyword>
<evidence type="ECO:0000259" key="8">
    <source>
        <dbReference type="Pfam" id="PF00749"/>
    </source>
</evidence>
<evidence type="ECO:0000256" key="7">
    <source>
        <dbReference type="RuleBase" id="RU363037"/>
    </source>
</evidence>
<dbReference type="SUPFAM" id="SSF52374">
    <property type="entry name" value="Nucleotidylyl transferase"/>
    <property type="match status" value="1"/>
</dbReference>
<accession>A0A1L8CM95</accession>
<reference evidence="9 10" key="1">
    <citation type="journal article" date="2017" name="Arch. Microbiol.">
        <title>Mariprofundus micogutta sp. nov., a novel iron-oxidizing zetaproteobacterium isolated from a deep-sea hydrothermal field at the Bayonnaise knoll of the Izu-Ogasawara arc, and a description of Mariprofundales ord. nov. and Zetaproteobacteria classis nov.</title>
        <authorList>
            <person name="Makita H."/>
            <person name="Tanaka E."/>
            <person name="Mitsunobu S."/>
            <person name="Miyazaki M."/>
            <person name="Nunoura T."/>
            <person name="Uematsu K."/>
            <person name="Takaki Y."/>
            <person name="Nishi S."/>
            <person name="Shimamura S."/>
            <person name="Takai K."/>
        </authorList>
    </citation>
    <scope>NUCLEOTIDE SEQUENCE [LARGE SCALE GENOMIC DNA]</scope>
    <source>
        <strain evidence="9 10">ET2</strain>
    </source>
</reference>
<dbReference type="PROSITE" id="PS00178">
    <property type="entry name" value="AA_TRNA_LIGASE_I"/>
    <property type="match status" value="1"/>
</dbReference>
<keyword evidence="5 7" id="KW-0067">ATP-binding</keyword>
<evidence type="ECO:0000313" key="10">
    <source>
        <dbReference type="Proteomes" id="UP000231632"/>
    </source>
</evidence>
<dbReference type="GO" id="GO:0005829">
    <property type="term" value="C:cytosol"/>
    <property type="evidence" value="ECO:0007669"/>
    <property type="project" value="TreeGrafter"/>
</dbReference>
<dbReference type="EMBL" id="BDFD01000006">
    <property type="protein sequence ID" value="GAV20033.1"/>
    <property type="molecule type" value="Genomic_DNA"/>
</dbReference>
<keyword evidence="3 7" id="KW-0547">Nucleotide-binding</keyword>
<keyword evidence="6 7" id="KW-0030">Aminoacyl-tRNA synthetase</keyword>
<comment type="similarity">
    <text evidence="7">Belongs to the class-I aminoacyl-tRNA synthetase family.</text>
</comment>
<keyword evidence="2" id="KW-0479">Metal-binding</keyword>